<dbReference type="EMBL" id="JAAEEH010000007">
    <property type="protein sequence ID" value="NDL66936.1"/>
    <property type="molecule type" value="Genomic_DNA"/>
</dbReference>
<dbReference type="PANTHER" id="PTHR30068">
    <property type="entry name" value="URONATE ISOMERASE"/>
    <property type="match status" value="1"/>
</dbReference>
<sequence>MKPPPRRRRTLKNDFMLQGPTAERLYAAHAKNAPIYDYHCHLSAQEIHEDRIFDNISSMWLKHDHYKWRTMRFAGVPERYVTGDGSDADKFRHFAKTAGRLVGSPIYHWSNMELSTYFGVEEALTEKNWEAVYDRCNRKIREESLSPVKIILNSNVKLICTTDDPTDSLEHHILLKEKGHPFQVLPTFRPDKALAIRKPGWTEYLKELEKASGISIGNFRDLADALVDRIGFFHSQGCVLADHSLESLLETSGTLEDAEAVFQKAVLGMEVDFLEGEIFRNQLLVLLAGAYAKNNWAMQLHIGALRNNNSRWAAVLGPDAGFDVMNDFPVARPLAALLDAMDGNGGLPNTILYTLNDKDNLVLSTLPHCFSIDSVPGKVQFGSAWWFNDHKQGMLDHFTTLANQGMLADFVGMLTDSRSFLSYARHDYFRRILCSFLGTLVDEGEFHGDPEILGGIVEDICSNNIRNYLGL</sequence>
<reference evidence="8 9" key="1">
    <citation type="submission" date="2020-01" db="EMBL/GenBank/DDBJ databases">
        <title>Anaeroalcalibacter tamaniensis gen. nov., sp. nov., moderately halophilic strictly anaerobic fermenter bacterium from mud volcano of Taman peninsula.</title>
        <authorList>
            <person name="Frolova A."/>
            <person name="Merkel A.Y."/>
            <person name="Slobodkin A.I."/>
        </authorList>
    </citation>
    <scope>NUCLEOTIDE SEQUENCE [LARGE SCALE GENOMIC DNA]</scope>
    <source>
        <strain evidence="8 9">F-3ap</strain>
    </source>
</reference>
<evidence type="ECO:0000256" key="4">
    <source>
        <dbReference type="ARBA" id="ARBA00012546"/>
    </source>
</evidence>
<protein>
    <recommendedName>
        <fullName evidence="5 7">Uronate isomerase</fullName>
        <ecNumber evidence="4 7">5.3.1.12</ecNumber>
    </recommendedName>
    <alternativeName>
        <fullName evidence="7">Glucuronate isomerase</fullName>
    </alternativeName>
    <alternativeName>
        <fullName evidence="7">Uronic isomerase</fullName>
    </alternativeName>
</protein>
<gene>
    <name evidence="7 8" type="primary">uxaC</name>
    <name evidence="8" type="ORF">GXN74_04130</name>
</gene>
<comment type="pathway">
    <text evidence="2 7">Carbohydrate metabolism; pentose and glucuronate interconversion.</text>
</comment>
<comment type="similarity">
    <text evidence="3 7">Belongs to the metallo-dependent hydrolases superfamily. Uronate isomerase family.</text>
</comment>
<evidence type="ECO:0000256" key="6">
    <source>
        <dbReference type="ARBA" id="ARBA00023235"/>
    </source>
</evidence>
<proteinExistence type="inferred from homology"/>
<dbReference type="EC" id="5.3.1.12" evidence="4 7"/>
<evidence type="ECO:0000313" key="8">
    <source>
        <dbReference type="EMBL" id="NDL66936.1"/>
    </source>
</evidence>
<accession>A0A7X5HUI4</accession>
<organism evidence="8 9">
    <name type="scientific">Anaerotalea alkaliphila</name>
    <dbReference type="NCBI Taxonomy" id="2662126"/>
    <lineage>
        <taxon>Bacteria</taxon>
        <taxon>Bacillati</taxon>
        <taxon>Bacillota</taxon>
        <taxon>Clostridia</taxon>
        <taxon>Eubacteriales</taxon>
        <taxon>Anaerotalea</taxon>
    </lineage>
</organism>
<dbReference type="Proteomes" id="UP000461585">
    <property type="component" value="Unassembled WGS sequence"/>
</dbReference>
<keyword evidence="6 7" id="KW-0413">Isomerase</keyword>
<dbReference type="AlphaFoldDB" id="A0A7X5HUI4"/>
<dbReference type="HAMAP" id="MF_00675">
    <property type="entry name" value="UxaC"/>
    <property type="match status" value="1"/>
</dbReference>
<evidence type="ECO:0000256" key="7">
    <source>
        <dbReference type="HAMAP-Rule" id="MF_00675"/>
    </source>
</evidence>
<evidence type="ECO:0000256" key="3">
    <source>
        <dbReference type="ARBA" id="ARBA00008397"/>
    </source>
</evidence>
<dbReference type="PANTHER" id="PTHR30068:SF4">
    <property type="entry name" value="URONATE ISOMERASE"/>
    <property type="match status" value="1"/>
</dbReference>
<dbReference type="Gene3D" id="1.10.2020.10">
    <property type="entry name" value="uronate isomerase, domain 2, chain A"/>
    <property type="match status" value="1"/>
</dbReference>
<dbReference type="UniPathway" id="UPA00246"/>
<comment type="caution">
    <text evidence="8">The sequence shown here is derived from an EMBL/GenBank/DDBJ whole genome shotgun (WGS) entry which is preliminary data.</text>
</comment>
<dbReference type="SUPFAM" id="SSF51556">
    <property type="entry name" value="Metallo-dependent hydrolases"/>
    <property type="match status" value="1"/>
</dbReference>
<evidence type="ECO:0000256" key="5">
    <source>
        <dbReference type="ARBA" id="ARBA00020555"/>
    </source>
</evidence>
<evidence type="ECO:0000256" key="2">
    <source>
        <dbReference type="ARBA" id="ARBA00004892"/>
    </source>
</evidence>
<keyword evidence="9" id="KW-1185">Reference proteome</keyword>
<evidence type="ECO:0000313" key="9">
    <source>
        <dbReference type="Proteomes" id="UP000461585"/>
    </source>
</evidence>
<comment type="catalytic activity">
    <reaction evidence="1 7">
        <text>D-glucuronate = D-fructuronate</text>
        <dbReference type="Rhea" id="RHEA:13049"/>
        <dbReference type="ChEBI" id="CHEBI:58720"/>
        <dbReference type="ChEBI" id="CHEBI:59863"/>
        <dbReference type="EC" id="5.3.1.12"/>
    </reaction>
</comment>
<dbReference type="NCBIfam" id="NF002794">
    <property type="entry name" value="PRK02925.1"/>
    <property type="match status" value="1"/>
</dbReference>
<dbReference type="GO" id="GO:0008880">
    <property type="term" value="F:glucuronate isomerase activity"/>
    <property type="evidence" value="ECO:0007669"/>
    <property type="project" value="UniProtKB-UniRule"/>
</dbReference>
<evidence type="ECO:0000256" key="1">
    <source>
        <dbReference type="ARBA" id="ARBA00001165"/>
    </source>
</evidence>
<comment type="catalytic activity">
    <reaction evidence="7">
        <text>aldehydo-D-galacturonate = keto-D-tagaturonate</text>
        <dbReference type="Rhea" id="RHEA:27702"/>
        <dbReference type="ChEBI" id="CHEBI:12952"/>
        <dbReference type="ChEBI" id="CHEBI:17886"/>
    </reaction>
</comment>
<dbReference type="GO" id="GO:0042840">
    <property type="term" value="P:D-glucuronate catabolic process"/>
    <property type="evidence" value="ECO:0007669"/>
    <property type="project" value="TreeGrafter"/>
</dbReference>
<dbReference type="InterPro" id="IPR032466">
    <property type="entry name" value="Metal_Hydrolase"/>
</dbReference>
<dbReference type="GO" id="GO:0019698">
    <property type="term" value="P:D-galacturonate catabolic process"/>
    <property type="evidence" value="ECO:0007669"/>
    <property type="project" value="TreeGrafter"/>
</dbReference>
<dbReference type="Pfam" id="PF02614">
    <property type="entry name" value="UxaC"/>
    <property type="match status" value="1"/>
</dbReference>
<dbReference type="InterPro" id="IPR003766">
    <property type="entry name" value="Uronate_isomerase"/>
</dbReference>
<name>A0A7X5HUI4_9FIRM</name>
<dbReference type="Gene3D" id="3.20.20.140">
    <property type="entry name" value="Metal-dependent hydrolases"/>
    <property type="match status" value="1"/>
</dbReference>